<evidence type="ECO:0000259" key="1">
    <source>
        <dbReference type="Pfam" id="PF01370"/>
    </source>
</evidence>
<accession>A0AA88KM47</accession>
<dbReference type="Gene3D" id="3.40.50.720">
    <property type="entry name" value="NAD(P)-binding Rossmann-like Domain"/>
    <property type="match status" value="1"/>
</dbReference>
<dbReference type="PANTHER" id="PTHR12126">
    <property type="entry name" value="NADH-UBIQUINONE OXIDOREDUCTASE 39 KDA SUBUNIT-RELATED"/>
    <property type="match status" value="1"/>
</dbReference>
<feature type="domain" description="NAD-dependent epimerase/dehydratase" evidence="1">
    <location>
        <begin position="60"/>
        <end position="264"/>
    </location>
</feature>
<keyword evidence="3" id="KW-1185">Reference proteome</keyword>
<dbReference type="PANTHER" id="PTHR12126:SF11">
    <property type="entry name" value="NADH DEHYDROGENASE [UBIQUINONE] 1 ALPHA SUBCOMPLEX SUBUNIT 9, MITOCHONDRIAL"/>
    <property type="match status" value="1"/>
</dbReference>
<dbReference type="InterPro" id="IPR051207">
    <property type="entry name" value="ComplexI_NDUFA9_subunit"/>
</dbReference>
<dbReference type="CDD" id="cd05271">
    <property type="entry name" value="NDUFA9_like_SDR_a"/>
    <property type="match status" value="1"/>
</dbReference>
<reference evidence="2 3" key="1">
    <citation type="journal article" date="2018" name="BMC Genomics">
        <title>The genome of Naegleria lovaniensis, the basis for a comparative approach to unravel pathogenicity factors of the human pathogenic amoeba N. fowleri.</title>
        <authorList>
            <person name="Liechti N."/>
            <person name="Schurch N."/>
            <person name="Bruggmann R."/>
            <person name="Wittwer M."/>
        </authorList>
    </citation>
    <scope>NUCLEOTIDE SEQUENCE [LARGE SCALE GENOMIC DNA]</scope>
    <source>
        <strain evidence="2 3">ATCC 30569</strain>
    </source>
</reference>
<name>A0AA88KM47_NAELO</name>
<dbReference type="InterPro" id="IPR036291">
    <property type="entry name" value="NAD(P)-bd_dom_sf"/>
</dbReference>
<comment type="caution">
    <text evidence="2">The sequence shown here is derived from an EMBL/GenBank/DDBJ whole genome shotgun (WGS) entry which is preliminary data.</text>
</comment>
<dbReference type="Pfam" id="PF01370">
    <property type="entry name" value="Epimerase"/>
    <property type="match status" value="1"/>
</dbReference>
<protein>
    <recommendedName>
        <fullName evidence="1">NAD-dependent epimerase/dehydratase domain-containing protein</fullName>
    </recommendedName>
</protein>
<dbReference type="SUPFAM" id="SSF51735">
    <property type="entry name" value="NAD(P)-binding Rossmann-fold domains"/>
    <property type="match status" value="1"/>
</dbReference>
<dbReference type="GO" id="GO:0005739">
    <property type="term" value="C:mitochondrion"/>
    <property type="evidence" value="ECO:0007669"/>
    <property type="project" value="TreeGrafter"/>
</dbReference>
<gene>
    <name evidence="2" type="ORF">C9374_000719</name>
</gene>
<dbReference type="GeneID" id="68093181"/>
<sequence length="380" mass="42754">MSIKSLSFASSSLRKASSSSLQQISSIKTNTITKRFGRQKVDSFRQAAGINPHTNYPVATVFGCTGFVGRYIVAALADAGYQVITPFRRSEFEVMNHRVMGDVGQVVAMRFDLKRYDSILDICARSNVVVNCIGRDHKRIFDNVTMYNSNVESAEIISKACKETNVDRFIQMSFLNADKNSESEYWKQKALAEEAAKSNFEQTTIVRSANAYGTEDGFLNLIAKQIRIFPMVPLTQKGLAKVQPVFVGDIAHAVARAVLNSRTIGKVVELAGPRQYTYSELVDIIAKIIDEEPGGKLMIPEFIGSIVGKINEYTWTPGWTSDYPIRMSFDHVLPKEKAENVIRFEDLGMTPVFLHDAALEPLLRWRRKADYFMDVNYKKL</sequence>
<dbReference type="EMBL" id="PYSW02000010">
    <property type="protein sequence ID" value="KAG2388555.1"/>
    <property type="molecule type" value="Genomic_DNA"/>
</dbReference>
<dbReference type="Proteomes" id="UP000816034">
    <property type="component" value="Unassembled WGS sequence"/>
</dbReference>
<organism evidence="2 3">
    <name type="scientific">Naegleria lovaniensis</name>
    <name type="common">Amoeba</name>
    <dbReference type="NCBI Taxonomy" id="51637"/>
    <lineage>
        <taxon>Eukaryota</taxon>
        <taxon>Discoba</taxon>
        <taxon>Heterolobosea</taxon>
        <taxon>Tetramitia</taxon>
        <taxon>Eutetramitia</taxon>
        <taxon>Vahlkampfiidae</taxon>
        <taxon>Naegleria</taxon>
    </lineage>
</organism>
<dbReference type="GO" id="GO:0044877">
    <property type="term" value="F:protein-containing complex binding"/>
    <property type="evidence" value="ECO:0007669"/>
    <property type="project" value="TreeGrafter"/>
</dbReference>
<evidence type="ECO:0000313" key="3">
    <source>
        <dbReference type="Proteomes" id="UP000816034"/>
    </source>
</evidence>
<proteinExistence type="predicted"/>
<dbReference type="AlphaFoldDB" id="A0AA88KM47"/>
<evidence type="ECO:0000313" key="2">
    <source>
        <dbReference type="EMBL" id="KAG2388555.1"/>
    </source>
</evidence>
<dbReference type="InterPro" id="IPR001509">
    <property type="entry name" value="Epimerase_deHydtase"/>
</dbReference>
<dbReference type="RefSeq" id="XP_044552547.1">
    <property type="nucleotide sequence ID" value="XM_044697133.1"/>
</dbReference>